<accession>A0ABD7SSZ7</accession>
<protein>
    <submittedName>
        <fullName evidence="1">Uncharacterized protein</fullName>
    </submittedName>
</protein>
<sequence length="71" mass="8189">MAKTHLKISGVDKRNTGQTQFEFEHQTACGYVRDNVTTNMDAVDCFYCLRSKEMKHYHQINGSFCDSQGCY</sequence>
<gene>
    <name evidence="1" type="ORF">FXF03_01285</name>
</gene>
<dbReference type="RefSeq" id="WP_148521371.1">
    <property type="nucleotide sequence ID" value="NZ_VSIJ01000005.1"/>
</dbReference>
<dbReference type="EMBL" id="VSIJ01000005">
    <property type="protein sequence ID" value="TXX67234.1"/>
    <property type="molecule type" value="Genomic_DNA"/>
</dbReference>
<evidence type="ECO:0000313" key="1">
    <source>
        <dbReference type="EMBL" id="TXX67234.1"/>
    </source>
</evidence>
<evidence type="ECO:0000313" key="2">
    <source>
        <dbReference type="Proteomes" id="UP000323819"/>
    </source>
</evidence>
<dbReference type="Proteomes" id="UP000323819">
    <property type="component" value="Unassembled WGS sequence"/>
</dbReference>
<name>A0ABD7SSZ7_VIBCL</name>
<reference evidence="1 2" key="1">
    <citation type="submission" date="2019-06" db="EMBL/GenBank/DDBJ databases">
        <title>Vibrio cholerae phylogeny based on whole-genome sequencing reveals genetic diversity and population strucutre.</title>
        <authorList>
            <person name="Zhiqiu Y."/>
            <person name="Bin L."/>
            <person name="Lingyan J."/>
        </authorList>
    </citation>
    <scope>NUCLEOTIDE SEQUENCE [LARGE SCALE GENOMIC DNA]</scope>
    <source>
        <strain evidence="1 2">N2814</strain>
    </source>
</reference>
<organism evidence="1 2">
    <name type="scientific">Vibrio cholerae</name>
    <dbReference type="NCBI Taxonomy" id="666"/>
    <lineage>
        <taxon>Bacteria</taxon>
        <taxon>Pseudomonadati</taxon>
        <taxon>Pseudomonadota</taxon>
        <taxon>Gammaproteobacteria</taxon>
        <taxon>Vibrionales</taxon>
        <taxon>Vibrionaceae</taxon>
        <taxon>Vibrio</taxon>
    </lineage>
</organism>
<proteinExistence type="predicted"/>
<comment type="caution">
    <text evidence="1">The sequence shown here is derived from an EMBL/GenBank/DDBJ whole genome shotgun (WGS) entry which is preliminary data.</text>
</comment>
<dbReference type="AlphaFoldDB" id="A0ABD7SSZ7"/>